<feature type="region of interest" description="Disordered" evidence="1">
    <location>
        <begin position="43"/>
        <end position="92"/>
    </location>
</feature>
<organism evidence="2 3">
    <name type="scientific">Cricetulus griseus</name>
    <name type="common">Chinese hamster</name>
    <name type="synonym">Cricetulus barabensis griseus</name>
    <dbReference type="NCBI Taxonomy" id="10029"/>
    <lineage>
        <taxon>Eukaryota</taxon>
        <taxon>Metazoa</taxon>
        <taxon>Chordata</taxon>
        <taxon>Craniata</taxon>
        <taxon>Vertebrata</taxon>
        <taxon>Euteleostomi</taxon>
        <taxon>Mammalia</taxon>
        <taxon>Eutheria</taxon>
        <taxon>Euarchontoglires</taxon>
        <taxon>Glires</taxon>
        <taxon>Rodentia</taxon>
        <taxon>Myomorpha</taxon>
        <taxon>Muroidea</taxon>
        <taxon>Cricetidae</taxon>
        <taxon>Cricetinae</taxon>
        <taxon>Cricetulus</taxon>
    </lineage>
</organism>
<protein>
    <submittedName>
        <fullName evidence="2">Uncharacterized protein</fullName>
    </submittedName>
</protein>
<evidence type="ECO:0000313" key="2">
    <source>
        <dbReference type="EMBL" id="EGW11104.1"/>
    </source>
</evidence>
<dbReference type="Proteomes" id="UP000001075">
    <property type="component" value="Unassembled WGS sequence"/>
</dbReference>
<accession>G3IKX9</accession>
<sequence length="92" mass="10068">MFMGGAGLSAQGGLVLSRARPYRDSSGSLGSYSWNKGHRRREGRAFEILGTQAGGRRSGRAPRARRPWLRRISWHSPPSRSPRPRPGGDLAA</sequence>
<gene>
    <name evidence="2" type="ORF">I79_024534</name>
</gene>
<evidence type="ECO:0000313" key="3">
    <source>
        <dbReference type="Proteomes" id="UP000001075"/>
    </source>
</evidence>
<evidence type="ECO:0000256" key="1">
    <source>
        <dbReference type="SAM" id="MobiDB-lite"/>
    </source>
</evidence>
<proteinExistence type="predicted"/>
<dbReference type="AlphaFoldDB" id="G3IKX9"/>
<reference evidence="3" key="1">
    <citation type="journal article" date="2011" name="Nat. Biotechnol.">
        <title>The genomic sequence of the Chinese hamster ovary (CHO)-K1 cell line.</title>
        <authorList>
            <person name="Xu X."/>
            <person name="Nagarajan H."/>
            <person name="Lewis N.E."/>
            <person name="Pan S."/>
            <person name="Cai Z."/>
            <person name="Liu X."/>
            <person name="Chen W."/>
            <person name="Xie M."/>
            <person name="Wang W."/>
            <person name="Hammond S."/>
            <person name="Andersen M.R."/>
            <person name="Neff N."/>
            <person name="Passarelli B."/>
            <person name="Koh W."/>
            <person name="Fan H.C."/>
            <person name="Wang J."/>
            <person name="Gui Y."/>
            <person name="Lee K.H."/>
            <person name="Betenbaugh M.J."/>
            <person name="Quake S.R."/>
            <person name="Famili I."/>
            <person name="Palsson B.O."/>
            <person name="Wang J."/>
        </authorList>
    </citation>
    <scope>NUCLEOTIDE SEQUENCE [LARGE SCALE GENOMIC DNA]</scope>
    <source>
        <strain evidence="3">CHO K1 cell line</strain>
    </source>
</reference>
<dbReference type="InParanoid" id="G3IKX9"/>
<dbReference type="EMBL" id="JH003813">
    <property type="protein sequence ID" value="EGW11104.1"/>
    <property type="molecule type" value="Genomic_DNA"/>
</dbReference>
<name>G3IKX9_CRIGR</name>
<feature type="compositionally biased region" description="Basic residues" evidence="1">
    <location>
        <begin position="57"/>
        <end position="73"/>
    </location>
</feature>